<keyword evidence="3" id="KW-1185">Reference proteome</keyword>
<accession>A0AAQ3NR93</accession>
<keyword evidence="1" id="KW-1133">Transmembrane helix</keyword>
<feature type="non-terminal residue" evidence="2">
    <location>
        <position position="1"/>
    </location>
</feature>
<feature type="transmembrane region" description="Helical" evidence="1">
    <location>
        <begin position="76"/>
        <end position="103"/>
    </location>
</feature>
<dbReference type="Proteomes" id="UP001374535">
    <property type="component" value="Chromosome 4"/>
</dbReference>
<organism evidence="2 3">
    <name type="scientific">Vigna mungo</name>
    <name type="common">Black gram</name>
    <name type="synonym">Phaseolus mungo</name>
    <dbReference type="NCBI Taxonomy" id="3915"/>
    <lineage>
        <taxon>Eukaryota</taxon>
        <taxon>Viridiplantae</taxon>
        <taxon>Streptophyta</taxon>
        <taxon>Embryophyta</taxon>
        <taxon>Tracheophyta</taxon>
        <taxon>Spermatophyta</taxon>
        <taxon>Magnoliopsida</taxon>
        <taxon>eudicotyledons</taxon>
        <taxon>Gunneridae</taxon>
        <taxon>Pentapetalae</taxon>
        <taxon>rosids</taxon>
        <taxon>fabids</taxon>
        <taxon>Fabales</taxon>
        <taxon>Fabaceae</taxon>
        <taxon>Papilionoideae</taxon>
        <taxon>50 kb inversion clade</taxon>
        <taxon>NPAAA clade</taxon>
        <taxon>indigoferoid/millettioid clade</taxon>
        <taxon>Phaseoleae</taxon>
        <taxon>Vigna</taxon>
    </lineage>
</organism>
<protein>
    <submittedName>
        <fullName evidence="2">Uncharacterized protein</fullName>
    </submittedName>
</protein>
<keyword evidence="1" id="KW-0812">Transmembrane</keyword>
<proteinExistence type="predicted"/>
<dbReference type="AlphaFoldDB" id="A0AAQ3NR93"/>
<reference evidence="2 3" key="1">
    <citation type="journal article" date="2023" name="Life. Sci Alliance">
        <title>Evolutionary insights into 3D genome organization and epigenetic landscape of Vigna mungo.</title>
        <authorList>
            <person name="Junaid A."/>
            <person name="Singh B."/>
            <person name="Bhatia S."/>
        </authorList>
    </citation>
    <scope>NUCLEOTIDE SEQUENCE [LARGE SCALE GENOMIC DNA]</scope>
    <source>
        <strain evidence="2">Urdbean</strain>
    </source>
</reference>
<evidence type="ECO:0000313" key="2">
    <source>
        <dbReference type="EMBL" id="WVZ14699.1"/>
    </source>
</evidence>
<gene>
    <name evidence="2" type="ORF">V8G54_012265</name>
</gene>
<evidence type="ECO:0000313" key="3">
    <source>
        <dbReference type="Proteomes" id="UP001374535"/>
    </source>
</evidence>
<keyword evidence="1" id="KW-0472">Membrane</keyword>
<evidence type="ECO:0000256" key="1">
    <source>
        <dbReference type="SAM" id="Phobius"/>
    </source>
</evidence>
<dbReference type="EMBL" id="CP144697">
    <property type="protein sequence ID" value="WVZ14699.1"/>
    <property type="molecule type" value="Genomic_DNA"/>
</dbReference>
<name>A0AAQ3NR93_VIGMU</name>
<feature type="transmembrane region" description="Helical" evidence="1">
    <location>
        <begin position="50"/>
        <end position="70"/>
    </location>
</feature>
<sequence length="132" mass="15204">IYLLISLPSALFSSLVFCSICEHCTSYVFFIVSSFCFNVEISLVLSFNSLIYLITSLSHSLFSSLLVFSIRFTSFSFSSCILVILVCFNSSTFFSSFSILSVYMKRPKNIYQKQKKMIQFFFFLLATKHTKM</sequence>